<dbReference type="PATRIC" id="fig|1590.172.peg.1035"/>
<dbReference type="GeneID" id="49392902"/>
<proteinExistence type="predicted"/>
<dbReference type="RefSeq" id="WP_046947793.1">
    <property type="nucleotide sequence ID" value="NZ_BAAFRT010000018.1"/>
</dbReference>
<protein>
    <submittedName>
        <fullName evidence="1">Uncharacterized protein</fullName>
    </submittedName>
</protein>
<sequence>MNNTQTQLNHAKTTLQGTLLQLDYLQELVNQTVMRDSQRTKISQQIHNIEVNNQGALKQLASVYEVPLVGIAK</sequence>
<dbReference type="Proteomes" id="UP000094892">
    <property type="component" value="Unassembled WGS sequence"/>
</dbReference>
<evidence type="ECO:0000313" key="1">
    <source>
        <dbReference type="EMBL" id="ODO60558.1"/>
    </source>
</evidence>
<comment type="caution">
    <text evidence="1">The sequence shown here is derived from an EMBL/GenBank/DDBJ whole genome shotgun (WGS) entry which is preliminary data.</text>
</comment>
<gene>
    <name evidence="1" type="ORF">LPJSA22_00500</name>
</gene>
<dbReference type="EMBL" id="MCOL01000001">
    <property type="protein sequence ID" value="ODO60558.1"/>
    <property type="molecule type" value="Genomic_DNA"/>
</dbReference>
<name>A0A0G9GJ82_LACPN</name>
<reference evidence="1 2" key="1">
    <citation type="submission" date="2016-08" db="EMBL/GenBank/DDBJ databases">
        <title>Genome sequencing of Lactobacillus plantarum JSA22, isolated from fermented soybean paste.</title>
        <authorList>
            <person name="Choi H.S."/>
        </authorList>
    </citation>
    <scope>NUCLEOTIDE SEQUENCE [LARGE SCALE GENOMIC DNA]</scope>
    <source>
        <strain evidence="1 2">JSA22</strain>
    </source>
</reference>
<organism evidence="1 2">
    <name type="scientific">Lactiplantibacillus plantarum</name>
    <name type="common">Lactobacillus plantarum</name>
    <dbReference type="NCBI Taxonomy" id="1590"/>
    <lineage>
        <taxon>Bacteria</taxon>
        <taxon>Bacillati</taxon>
        <taxon>Bacillota</taxon>
        <taxon>Bacilli</taxon>
        <taxon>Lactobacillales</taxon>
        <taxon>Lactobacillaceae</taxon>
        <taxon>Lactiplantibacillus</taxon>
    </lineage>
</organism>
<accession>A0A0G9GJ82</accession>
<dbReference type="AlphaFoldDB" id="A0A0G9GJ82"/>
<evidence type="ECO:0000313" key="2">
    <source>
        <dbReference type="Proteomes" id="UP000094892"/>
    </source>
</evidence>